<dbReference type="Pfam" id="PF00072">
    <property type="entry name" value="Response_reg"/>
    <property type="match status" value="1"/>
</dbReference>
<keyword evidence="8" id="KW-0812">Transmembrane</keyword>
<keyword evidence="10" id="KW-0067">ATP-binding</keyword>
<keyword evidence="4" id="KW-1003">Cell membrane</keyword>
<sequence>MINTLLQPVGIMFLMLVLLAALLNQVRLYRQLRQQRQQLQALARSAAALEADKQHAEEADRNKNRFLGHLGHELRTPLNALIGLLELVLRRTGSRSPQHAPLKLALGAAGDLKELLDDLLDISRIESGHLRLNPTWVDLRDCVEGQIAVFRALARQKRLALELQFNAPSPEPQVLIDALRFKQVLGNLLSNAIKFTQQGEILVRATLQPTTTQDRYELLLQVQDSGIGIPEPQRQGLLQPFAQIDPDSQSPRNSAGLGLPISHQLCRQMGGSLSLHGRSGPGCEARVRLPLSGRGARPAQLDADAAEPLPASTVPLDVLLADDHRASLTLLQGQLEYLGHRVTCAEDGRQAFELWRQGDFDLLILDCNMPSMDGYQLAEAIRQHETCEQRPAITLIGCSADNDPQALQRGLDAGMHDCLAKPLSLERLSRRLASLKPRPRADSFSIRTLRTLTRGKPLFARRMLNELLRCCQEDRRQLARLPASDPRALVALAHKIKGSALMVRAESLQAGCEALEQACLQPVAREAINAAVRRLDRDLVHFAQSLHLHLDNPAPQPLKAQSGEQKTTAPQVTNPP</sequence>
<reference evidence="20" key="1">
    <citation type="journal article" date="2020" name="Microbiol. Resour. Announc.">
        <title>Complete genome sequences of four natural Pseudomonas isolates that catabolize a wide range of aromatic compounds relevant to lignin valorization.</title>
        <authorList>
            <person name="Hatmaker E.A."/>
            <person name="Presley G."/>
            <person name="Cannon O."/>
            <person name="Guss A.M."/>
            <person name="Elkins J.G."/>
        </authorList>
    </citation>
    <scope>NUCLEOTIDE SEQUENCE [LARGE SCALE GENOMIC DNA]</scope>
    <source>
        <strain evidence="20">H1F5C</strain>
    </source>
</reference>
<dbReference type="InterPro" id="IPR036890">
    <property type="entry name" value="HATPase_C_sf"/>
</dbReference>
<dbReference type="PRINTS" id="PR00344">
    <property type="entry name" value="BCTRLSENSOR"/>
</dbReference>
<evidence type="ECO:0000256" key="3">
    <source>
        <dbReference type="ARBA" id="ARBA00012438"/>
    </source>
</evidence>
<keyword evidence="10" id="KW-0547">Nucleotide-binding</keyword>
<organism evidence="19 20">
    <name type="scientific">Pseudomonas protegens</name>
    <dbReference type="NCBI Taxonomy" id="380021"/>
    <lineage>
        <taxon>Bacteria</taxon>
        <taxon>Pseudomonadati</taxon>
        <taxon>Pseudomonadota</taxon>
        <taxon>Gammaproteobacteria</taxon>
        <taxon>Pseudomonadales</taxon>
        <taxon>Pseudomonadaceae</taxon>
        <taxon>Pseudomonas</taxon>
    </lineage>
</organism>
<dbReference type="SMART" id="SM00388">
    <property type="entry name" value="HisKA"/>
    <property type="match status" value="1"/>
</dbReference>
<feature type="modified residue" description="4-aspartylphosphate" evidence="14">
    <location>
        <position position="366"/>
    </location>
</feature>
<dbReference type="SUPFAM" id="SSF47226">
    <property type="entry name" value="Histidine-containing phosphotransfer domain, HPT domain"/>
    <property type="match status" value="1"/>
</dbReference>
<dbReference type="InterPro" id="IPR036641">
    <property type="entry name" value="HPT_dom_sf"/>
</dbReference>
<dbReference type="SUPFAM" id="SSF55874">
    <property type="entry name" value="ATPase domain of HSP90 chaperone/DNA topoisomerase II/histidine kinase"/>
    <property type="match status" value="1"/>
</dbReference>
<dbReference type="Pfam" id="PF00512">
    <property type="entry name" value="HisKA"/>
    <property type="match status" value="1"/>
</dbReference>
<feature type="domain" description="Histidine kinase" evidence="17">
    <location>
        <begin position="69"/>
        <end position="293"/>
    </location>
</feature>
<evidence type="ECO:0000256" key="10">
    <source>
        <dbReference type="ARBA" id="ARBA00022840"/>
    </source>
</evidence>
<dbReference type="Gene3D" id="1.20.120.160">
    <property type="entry name" value="HPT domain"/>
    <property type="match status" value="1"/>
</dbReference>
<dbReference type="EMBL" id="CP060201">
    <property type="protein sequence ID" value="QNH76464.1"/>
    <property type="molecule type" value="Genomic_DNA"/>
</dbReference>
<comment type="subcellular location">
    <subcellularLocation>
        <location evidence="2">Cell inner membrane</location>
        <topology evidence="2">Multi-pass membrane protein</topology>
    </subcellularLocation>
</comment>
<evidence type="ECO:0000256" key="15">
    <source>
        <dbReference type="SAM" id="Coils"/>
    </source>
</evidence>
<feature type="compositionally biased region" description="Polar residues" evidence="16">
    <location>
        <begin position="562"/>
        <end position="576"/>
    </location>
</feature>
<evidence type="ECO:0000313" key="20">
    <source>
        <dbReference type="Proteomes" id="UP000515277"/>
    </source>
</evidence>
<dbReference type="PANTHER" id="PTHR43047:SF72">
    <property type="entry name" value="OSMOSENSING HISTIDINE PROTEIN KINASE SLN1"/>
    <property type="match status" value="1"/>
</dbReference>
<dbReference type="PROSITE" id="PS50109">
    <property type="entry name" value="HIS_KIN"/>
    <property type="match status" value="1"/>
</dbReference>
<evidence type="ECO:0000256" key="1">
    <source>
        <dbReference type="ARBA" id="ARBA00000085"/>
    </source>
</evidence>
<keyword evidence="15" id="KW-0175">Coiled coil</keyword>
<dbReference type="GO" id="GO:0000155">
    <property type="term" value="F:phosphorelay sensor kinase activity"/>
    <property type="evidence" value="ECO:0007669"/>
    <property type="project" value="InterPro"/>
</dbReference>
<evidence type="ECO:0000256" key="5">
    <source>
        <dbReference type="ARBA" id="ARBA00022519"/>
    </source>
</evidence>
<evidence type="ECO:0000256" key="9">
    <source>
        <dbReference type="ARBA" id="ARBA00022777"/>
    </source>
</evidence>
<dbReference type="GO" id="GO:0009927">
    <property type="term" value="F:histidine phosphotransfer kinase activity"/>
    <property type="evidence" value="ECO:0007669"/>
    <property type="project" value="TreeGrafter"/>
</dbReference>
<dbReference type="GO" id="GO:0005886">
    <property type="term" value="C:plasma membrane"/>
    <property type="evidence" value="ECO:0007669"/>
    <property type="project" value="UniProtKB-SubCell"/>
</dbReference>
<keyword evidence="12" id="KW-0902">Two-component regulatory system</keyword>
<name>A0A7G8YLB4_9PSED</name>
<dbReference type="EC" id="2.7.13.3" evidence="3"/>
<dbReference type="CDD" id="cd00088">
    <property type="entry name" value="HPT"/>
    <property type="match status" value="1"/>
</dbReference>
<evidence type="ECO:0000256" key="13">
    <source>
        <dbReference type="ARBA" id="ARBA00023136"/>
    </source>
</evidence>
<evidence type="ECO:0000313" key="19">
    <source>
        <dbReference type="EMBL" id="QNH76464.1"/>
    </source>
</evidence>
<dbReference type="SMART" id="SM00387">
    <property type="entry name" value="HATPase_c"/>
    <property type="match status" value="1"/>
</dbReference>
<evidence type="ECO:0000256" key="14">
    <source>
        <dbReference type="PROSITE-ProRule" id="PRU00169"/>
    </source>
</evidence>
<evidence type="ECO:0000256" key="12">
    <source>
        <dbReference type="ARBA" id="ARBA00023012"/>
    </source>
</evidence>
<evidence type="ECO:0000256" key="6">
    <source>
        <dbReference type="ARBA" id="ARBA00022553"/>
    </source>
</evidence>
<dbReference type="Gene3D" id="3.40.50.2300">
    <property type="match status" value="1"/>
</dbReference>
<feature type="domain" description="Response regulatory" evidence="18">
    <location>
        <begin position="317"/>
        <end position="436"/>
    </location>
</feature>
<keyword evidence="7" id="KW-0808">Transferase</keyword>
<evidence type="ECO:0000259" key="17">
    <source>
        <dbReference type="PROSITE" id="PS50109"/>
    </source>
</evidence>
<dbReference type="PANTHER" id="PTHR43047">
    <property type="entry name" value="TWO-COMPONENT HISTIDINE PROTEIN KINASE"/>
    <property type="match status" value="1"/>
</dbReference>
<dbReference type="Proteomes" id="UP000515277">
    <property type="component" value="Chromosome"/>
</dbReference>
<accession>A0A7G8YLB4</accession>
<keyword evidence="9" id="KW-0418">Kinase</keyword>
<gene>
    <name evidence="19" type="ORF">GGI48_24745</name>
</gene>
<keyword evidence="5" id="KW-0997">Cell inner membrane</keyword>
<dbReference type="Gene3D" id="3.30.565.10">
    <property type="entry name" value="Histidine kinase-like ATPase, C-terminal domain"/>
    <property type="match status" value="1"/>
</dbReference>
<dbReference type="InterPro" id="IPR001789">
    <property type="entry name" value="Sig_transdc_resp-reg_receiver"/>
</dbReference>
<dbReference type="Pfam" id="PF02518">
    <property type="entry name" value="HATPase_c"/>
    <property type="match status" value="1"/>
</dbReference>
<evidence type="ECO:0000256" key="4">
    <source>
        <dbReference type="ARBA" id="ARBA00022475"/>
    </source>
</evidence>
<evidence type="ECO:0000256" key="16">
    <source>
        <dbReference type="SAM" id="MobiDB-lite"/>
    </source>
</evidence>
<dbReference type="InterPro" id="IPR005467">
    <property type="entry name" value="His_kinase_dom"/>
</dbReference>
<comment type="catalytic activity">
    <reaction evidence="1">
        <text>ATP + protein L-histidine = ADP + protein N-phospho-L-histidine.</text>
        <dbReference type="EC" id="2.7.13.3"/>
    </reaction>
</comment>
<dbReference type="CDD" id="cd00082">
    <property type="entry name" value="HisKA"/>
    <property type="match status" value="1"/>
</dbReference>
<protein>
    <recommendedName>
        <fullName evidence="3">histidine kinase</fullName>
        <ecNumber evidence="3">2.7.13.3</ecNumber>
    </recommendedName>
</protein>
<dbReference type="SUPFAM" id="SSF52172">
    <property type="entry name" value="CheY-like"/>
    <property type="match status" value="1"/>
</dbReference>
<feature type="coiled-coil region" evidence="15">
    <location>
        <begin position="22"/>
        <end position="59"/>
    </location>
</feature>
<proteinExistence type="predicted"/>
<evidence type="ECO:0000256" key="8">
    <source>
        <dbReference type="ARBA" id="ARBA00022692"/>
    </source>
</evidence>
<dbReference type="CDD" id="cd17546">
    <property type="entry name" value="REC_hyHK_CKI1_RcsC-like"/>
    <property type="match status" value="1"/>
</dbReference>
<dbReference type="AlphaFoldDB" id="A0A7G8YLB4"/>
<dbReference type="InterPro" id="IPR004358">
    <property type="entry name" value="Sig_transdc_His_kin-like_C"/>
</dbReference>
<dbReference type="InterPro" id="IPR036097">
    <property type="entry name" value="HisK_dim/P_sf"/>
</dbReference>
<dbReference type="Gene3D" id="1.10.287.130">
    <property type="match status" value="1"/>
</dbReference>
<dbReference type="InterPro" id="IPR011006">
    <property type="entry name" value="CheY-like_superfamily"/>
</dbReference>
<evidence type="ECO:0000259" key="18">
    <source>
        <dbReference type="PROSITE" id="PS50110"/>
    </source>
</evidence>
<dbReference type="InterPro" id="IPR003594">
    <property type="entry name" value="HATPase_dom"/>
</dbReference>
<evidence type="ECO:0000256" key="7">
    <source>
        <dbReference type="ARBA" id="ARBA00022679"/>
    </source>
</evidence>
<evidence type="ECO:0000256" key="2">
    <source>
        <dbReference type="ARBA" id="ARBA00004429"/>
    </source>
</evidence>
<dbReference type="Pfam" id="PF01627">
    <property type="entry name" value="Hpt"/>
    <property type="match status" value="1"/>
</dbReference>
<keyword evidence="11" id="KW-1133">Transmembrane helix</keyword>
<keyword evidence="13" id="KW-0472">Membrane</keyword>
<dbReference type="RefSeq" id="WP_179600419.1">
    <property type="nucleotide sequence ID" value="NZ_CP060201.1"/>
</dbReference>
<dbReference type="InterPro" id="IPR008207">
    <property type="entry name" value="Sig_transdc_His_kin_Hpt_dom"/>
</dbReference>
<dbReference type="PROSITE" id="PS50110">
    <property type="entry name" value="RESPONSE_REGULATORY"/>
    <property type="match status" value="1"/>
</dbReference>
<dbReference type="SUPFAM" id="SSF47384">
    <property type="entry name" value="Homodimeric domain of signal transducing histidine kinase"/>
    <property type="match status" value="1"/>
</dbReference>
<dbReference type="InterPro" id="IPR003661">
    <property type="entry name" value="HisK_dim/P_dom"/>
</dbReference>
<dbReference type="SMART" id="SM00448">
    <property type="entry name" value="REC"/>
    <property type="match status" value="1"/>
</dbReference>
<keyword evidence="6 14" id="KW-0597">Phosphoprotein</keyword>
<feature type="region of interest" description="Disordered" evidence="16">
    <location>
        <begin position="551"/>
        <end position="576"/>
    </location>
</feature>
<evidence type="ECO:0000256" key="11">
    <source>
        <dbReference type="ARBA" id="ARBA00022989"/>
    </source>
</evidence>